<dbReference type="InterPro" id="IPR024607">
    <property type="entry name" value="Sulfatase_CS"/>
</dbReference>
<dbReference type="STRING" id="1232681.ADIS_1388"/>
<name>R7ZVL8_9BACT</name>
<dbReference type="PROSITE" id="PS00149">
    <property type="entry name" value="SULFATASE_2"/>
    <property type="match status" value="1"/>
</dbReference>
<keyword evidence="2" id="KW-0479">Metal-binding</keyword>
<evidence type="ECO:0000256" key="3">
    <source>
        <dbReference type="ARBA" id="ARBA00022801"/>
    </source>
</evidence>
<dbReference type="RefSeq" id="WP_010853532.1">
    <property type="nucleotide sequence ID" value="NZ_AQHR01000041.1"/>
</dbReference>
<keyword evidence="3 6" id="KW-0378">Hydrolase</keyword>
<dbReference type="GO" id="GO:0046872">
    <property type="term" value="F:metal ion binding"/>
    <property type="evidence" value="ECO:0007669"/>
    <property type="project" value="UniProtKB-KW"/>
</dbReference>
<evidence type="ECO:0000256" key="4">
    <source>
        <dbReference type="ARBA" id="ARBA00022837"/>
    </source>
</evidence>
<evidence type="ECO:0000313" key="6">
    <source>
        <dbReference type="EMBL" id="EON78191.1"/>
    </source>
</evidence>
<evidence type="ECO:0000256" key="2">
    <source>
        <dbReference type="ARBA" id="ARBA00022723"/>
    </source>
</evidence>
<dbReference type="Gene3D" id="3.30.1120.10">
    <property type="match status" value="1"/>
</dbReference>
<dbReference type="PATRIC" id="fig|1288963.3.peg.1385"/>
<evidence type="ECO:0000313" key="7">
    <source>
        <dbReference type="Proteomes" id="UP000013909"/>
    </source>
</evidence>
<organism evidence="6 7">
    <name type="scientific">Lunatimonas lonarensis</name>
    <dbReference type="NCBI Taxonomy" id="1232681"/>
    <lineage>
        <taxon>Bacteria</taxon>
        <taxon>Pseudomonadati</taxon>
        <taxon>Bacteroidota</taxon>
        <taxon>Cytophagia</taxon>
        <taxon>Cytophagales</taxon>
        <taxon>Cyclobacteriaceae</taxon>
    </lineage>
</organism>
<dbReference type="InterPro" id="IPR017850">
    <property type="entry name" value="Alkaline_phosphatase_core_sf"/>
</dbReference>
<protein>
    <submittedName>
        <fullName evidence="6">Arylsulfatase</fullName>
        <ecNumber evidence="6">3.1.6.1</ecNumber>
    </submittedName>
</protein>
<accession>R7ZVL8</accession>
<evidence type="ECO:0000259" key="5">
    <source>
        <dbReference type="Pfam" id="PF00884"/>
    </source>
</evidence>
<dbReference type="InterPro" id="IPR000917">
    <property type="entry name" value="Sulfatase_N"/>
</dbReference>
<dbReference type="OrthoDB" id="9764377at2"/>
<dbReference type="EC" id="3.1.6.1" evidence="6"/>
<gene>
    <name evidence="6" type="ORF">ADIS_1388</name>
</gene>
<dbReference type="EMBL" id="AQHR01000041">
    <property type="protein sequence ID" value="EON78191.1"/>
    <property type="molecule type" value="Genomic_DNA"/>
</dbReference>
<dbReference type="PANTHER" id="PTHR42693:SF53">
    <property type="entry name" value="ENDO-4-O-SULFATASE"/>
    <property type="match status" value="1"/>
</dbReference>
<proteinExistence type="inferred from homology"/>
<feature type="domain" description="Sulfatase N-terminal" evidence="5">
    <location>
        <begin position="48"/>
        <end position="411"/>
    </location>
</feature>
<dbReference type="Gene3D" id="3.40.720.10">
    <property type="entry name" value="Alkaline Phosphatase, subunit A"/>
    <property type="match status" value="1"/>
</dbReference>
<dbReference type="AlphaFoldDB" id="R7ZVL8"/>
<dbReference type="InterPro" id="IPR050738">
    <property type="entry name" value="Sulfatase"/>
</dbReference>
<dbReference type="GO" id="GO:0004065">
    <property type="term" value="F:arylsulfatase activity"/>
    <property type="evidence" value="ECO:0007669"/>
    <property type="project" value="UniProtKB-EC"/>
</dbReference>
<dbReference type="CDD" id="cd16143">
    <property type="entry name" value="ARS_like"/>
    <property type="match status" value="1"/>
</dbReference>
<evidence type="ECO:0000256" key="1">
    <source>
        <dbReference type="ARBA" id="ARBA00008779"/>
    </source>
</evidence>
<keyword evidence="4" id="KW-0106">Calcium</keyword>
<reference evidence="6 7" key="1">
    <citation type="submission" date="2013-02" db="EMBL/GenBank/DDBJ databases">
        <title>A novel strain isolated from Lonar lake, Maharashtra, India.</title>
        <authorList>
            <person name="Singh A."/>
        </authorList>
    </citation>
    <scope>NUCLEOTIDE SEQUENCE [LARGE SCALE GENOMIC DNA]</scope>
    <source>
        <strain evidence="6 7">AK24</strain>
    </source>
</reference>
<dbReference type="PROSITE" id="PS00523">
    <property type="entry name" value="SULFATASE_1"/>
    <property type="match status" value="1"/>
</dbReference>
<dbReference type="PANTHER" id="PTHR42693">
    <property type="entry name" value="ARYLSULFATASE FAMILY MEMBER"/>
    <property type="match status" value="1"/>
</dbReference>
<dbReference type="Pfam" id="PF00884">
    <property type="entry name" value="Sulfatase"/>
    <property type="match status" value="1"/>
</dbReference>
<dbReference type="SUPFAM" id="SSF53649">
    <property type="entry name" value="Alkaline phosphatase-like"/>
    <property type="match status" value="1"/>
</dbReference>
<comment type="caution">
    <text evidence="6">The sequence shown here is derived from an EMBL/GenBank/DDBJ whole genome shotgun (WGS) entry which is preliminary data.</text>
</comment>
<keyword evidence="7" id="KW-1185">Reference proteome</keyword>
<dbReference type="Proteomes" id="UP000013909">
    <property type="component" value="Unassembled WGS sequence"/>
</dbReference>
<comment type="similarity">
    <text evidence="1">Belongs to the sulfatase family.</text>
</comment>
<sequence>MERRKRLEYLDPKEPMAFIAVGLVSTMLLFLSMQACTSVVDSIADSYPNILVIYTDDLGYGDVGCYNPESKIATPHIDRLASNGMLFTDAHSSASICTPSRYSLMTGRYPWRRIDRIVLPFGPSLIGEDELTVPKMLKEKGYQTALIGKWHLGWDWNWRGGVRPPEDQITSGGNSLVTADLLDFGQLVTGGAMGAGFDYYFGQDVPNFPPYAWMENGRFLSKDLVQLKAEEIESTAFRGNIHGDGPGEPGWRFDEVMPKLLGRAVRYLREMKDSETPFFLLFSTTSPHTPVVPVSEFHGKSEAGFYGDYIQQLDKEVGEIMRVLEETDLLQNTLIIFTSDNGPEAIVKDVVANHGHRSMGAFRGVKWDVYEGGHRVPFIVHWPGVVKPNTKSNALISQLDIMATLASLVGVPLPPEMSGDSYDFLPLLTQESTAAPREYLVQSTGSGKDRVFALRHKNWVYINANSGRLPWGTKLWFNEYERNRGVVPHDEPDELFDLSKDPEQRYNLVREERKLADEMRILLNTLLGS</sequence>